<organism evidence="1 2">
    <name type="scientific">Sphaerodactylus townsendi</name>
    <dbReference type="NCBI Taxonomy" id="933632"/>
    <lineage>
        <taxon>Eukaryota</taxon>
        <taxon>Metazoa</taxon>
        <taxon>Chordata</taxon>
        <taxon>Craniata</taxon>
        <taxon>Vertebrata</taxon>
        <taxon>Euteleostomi</taxon>
        <taxon>Lepidosauria</taxon>
        <taxon>Squamata</taxon>
        <taxon>Bifurcata</taxon>
        <taxon>Gekkota</taxon>
        <taxon>Sphaerodactylidae</taxon>
        <taxon>Sphaerodactylus</taxon>
    </lineage>
</organism>
<evidence type="ECO:0000313" key="1">
    <source>
        <dbReference type="EMBL" id="KAH8014513.1"/>
    </source>
</evidence>
<sequence length="283" mass="31330">MDEILSEEPLRTLRRCPAPSGSSLVLGILGVQSRSDWWLAEAEIRWPGEEFQCQLLEGWGNYGIAAEEELHLTEKLFWGIFDSLSHKFLSLLQKYDPELFRMALPCLSAIAGALPPDYLDTRITSTLEKQTSVDAEGNFDPKPISTVKSEDIGSNHLFQLIEESESLSPSIIQDHGSPPSATTQPPLFPAYSGELELDSHAFRYVYNPSQTGGLSWAQELQTTEVEINTSPTAQSVEDDKETHHVSTLVNYNNLTFLPAAKIEPNGCVFSDTSGSLDQVVELD</sequence>
<proteinExistence type="predicted"/>
<protein>
    <submittedName>
        <fullName evidence="1">Uncharacterized protein</fullName>
    </submittedName>
</protein>
<evidence type="ECO:0000313" key="2">
    <source>
        <dbReference type="Proteomes" id="UP000827872"/>
    </source>
</evidence>
<accession>A0ACB8G523</accession>
<reference evidence="1" key="1">
    <citation type="submission" date="2021-08" db="EMBL/GenBank/DDBJ databases">
        <title>The first chromosome-level gecko genome reveals the dynamic sex chromosomes of Neotropical dwarf geckos (Sphaerodactylidae: Sphaerodactylus).</title>
        <authorList>
            <person name="Pinto B.J."/>
            <person name="Keating S.E."/>
            <person name="Gamble T."/>
        </authorList>
    </citation>
    <scope>NUCLEOTIDE SEQUENCE</scope>
    <source>
        <strain evidence="1">TG3544</strain>
    </source>
</reference>
<keyword evidence="2" id="KW-1185">Reference proteome</keyword>
<comment type="caution">
    <text evidence="1">The sequence shown here is derived from an EMBL/GenBank/DDBJ whole genome shotgun (WGS) entry which is preliminary data.</text>
</comment>
<gene>
    <name evidence="1" type="ORF">K3G42_029578</name>
</gene>
<name>A0ACB8G523_9SAUR</name>
<dbReference type="Proteomes" id="UP000827872">
    <property type="component" value="Linkage Group LG02"/>
</dbReference>
<dbReference type="EMBL" id="CM037615">
    <property type="protein sequence ID" value="KAH8014513.1"/>
    <property type="molecule type" value="Genomic_DNA"/>
</dbReference>